<dbReference type="InterPro" id="IPR005829">
    <property type="entry name" value="Sugar_transporter_CS"/>
</dbReference>
<dbReference type="EMBL" id="BSXU01000562">
    <property type="protein sequence ID" value="GMG21118.1"/>
    <property type="molecule type" value="Genomic_DNA"/>
</dbReference>
<evidence type="ECO:0000256" key="7">
    <source>
        <dbReference type="RuleBase" id="RU003346"/>
    </source>
</evidence>
<dbReference type="NCBIfam" id="TIGR00879">
    <property type="entry name" value="SP"/>
    <property type="match status" value="1"/>
</dbReference>
<keyword evidence="3 7" id="KW-0813">Transport</keyword>
<evidence type="ECO:0000256" key="5">
    <source>
        <dbReference type="ARBA" id="ARBA00022989"/>
    </source>
</evidence>
<feature type="compositionally biased region" description="Acidic residues" evidence="8">
    <location>
        <begin position="544"/>
        <end position="555"/>
    </location>
</feature>
<evidence type="ECO:0000256" key="4">
    <source>
        <dbReference type="ARBA" id="ARBA00022692"/>
    </source>
</evidence>
<dbReference type="FunFam" id="1.20.1250.20:FF:000090">
    <property type="entry name" value="MFS sugar transporter, putative"/>
    <property type="match status" value="1"/>
</dbReference>
<dbReference type="PROSITE" id="PS00216">
    <property type="entry name" value="SUGAR_TRANSPORT_1"/>
    <property type="match status" value="1"/>
</dbReference>
<evidence type="ECO:0000313" key="11">
    <source>
        <dbReference type="EMBL" id="GMG21118.1"/>
    </source>
</evidence>
<evidence type="ECO:0000256" key="8">
    <source>
        <dbReference type="SAM" id="MobiDB-lite"/>
    </source>
</evidence>
<dbReference type="Pfam" id="PF00083">
    <property type="entry name" value="Sugar_tr"/>
    <property type="match status" value="1"/>
</dbReference>
<feature type="transmembrane region" description="Helical" evidence="9">
    <location>
        <begin position="308"/>
        <end position="326"/>
    </location>
</feature>
<dbReference type="PRINTS" id="PR00171">
    <property type="entry name" value="SUGRTRNSPORT"/>
</dbReference>
<evidence type="ECO:0000256" key="6">
    <source>
        <dbReference type="ARBA" id="ARBA00023136"/>
    </source>
</evidence>
<accession>A0A9W6YSE9</accession>
<dbReference type="PANTHER" id="PTHR48022">
    <property type="entry name" value="PLASTIDIC GLUCOSE TRANSPORTER 4"/>
    <property type="match status" value="1"/>
</dbReference>
<feature type="transmembrane region" description="Helical" evidence="9">
    <location>
        <begin position="473"/>
        <end position="492"/>
    </location>
</feature>
<dbReference type="SUPFAM" id="SSF103473">
    <property type="entry name" value="MFS general substrate transporter"/>
    <property type="match status" value="1"/>
</dbReference>
<evidence type="ECO:0000256" key="2">
    <source>
        <dbReference type="ARBA" id="ARBA00010992"/>
    </source>
</evidence>
<feature type="transmembrane region" description="Helical" evidence="9">
    <location>
        <begin position="90"/>
        <end position="108"/>
    </location>
</feature>
<evidence type="ECO:0000259" key="10">
    <source>
        <dbReference type="PROSITE" id="PS50850"/>
    </source>
</evidence>
<dbReference type="InterPro" id="IPR036259">
    <property type="entry name" value="MFS_trans_sf"/>
</dbReference>
<feature type="domain" description="Major facilitator superfamily (MFS) profile" evidence="10">
    <location>
        <begin position="37"/>
        <end position="497"/>
    </location>
</feature>
<proteinExistence type="inferred from homology"/>
<dbReference type="InterPro" id="IPR003663">
    <property type="entry name" value="Sugar/inositol_transpt"/>
</dbReference>
<dbReference type="InterPro" id="IPR005828">
    <property type="entry name" value="MFS_sugar_transport-like"/>
</dbReference>
<gene>
    <name evidence="11" type="ORF">Amon01_000173900</name>
</gene>
<feature type="transmembrane region" description="Helical" evidence="9">
    <location>
        <begin position="443"/>
        <end position="467"/>
    </location>
</feature>
<keyword evidence="6 9" id="KW-0472">Membrane</keyword>
<dbReference type="Gene3D" id="1.20.1250.20">
    <property type="entry name" value="MFS general substrate transporter like domains"/>
    <property type="match status" value="1"/>
</dbReference>
<dbReference type="InterPro" id="IPR020846">
    <property type="entry name" value="MFS_dom"/>
</dbReference>
<feature type="compositionally biased region" description="Basic and acidic residues" evidence="8">
    <location>
        <begin position="556"/>
        <end position="566"/>
    </location>
</feature>
<dbReference type="Proteomes" id="UP001165063">
    <property type="component" value="Unassembled WGS sequence"/>
</dbReference>
<dbReference type="InterPro" id="IPR050360">
    <property type="entry name" value="MFS_Sugar_Transporters"/>
</dbReference>
<keyword evidence="5 9" id="KW-1133">Transmembrane helix</keyword>
<evidence type="ECO:0000256" key="3">
    <source>
        <dbReference type="ARBA" id="ARBA00022448"/>
    </source>
</evidence>
<feature type="transmembrane region" description="Helical" evidence="9">
    <location>
        <begin position="346"/>
        <end position="367"/>
    </location>
</feature>
<feature type="transmembrane region" description="Helical" evidence="9">
    <location>
        <begin position="374"/>
        <end position="392"/>
    </location>
</feature>
<dbReference type="PROSITE" id="PS00217">
    <property type="entry name" value="SUGAR_TRANSPORT_2"/>
    <property type="match status" value="1"/>
</dbReference>
<evidence type="ECO:0000256" key="1">
    <source>
        <dbReference type="ARBA" id="ARBA00004141"/>
    </source>
</evidence>
<protein>
    <submittedName>
        <fullName evidence="11">Unnamed protein product</fullName>
    </submittedName>
</protein>
<evidence type="ECO:0000256" key="9">
    <source>
        <dbReference type="SAM" id="Phobius"/>
    </source>
</evidence>
<dbReference type="GO" id="GO:0016020">
    <property type="term" value="C:membrane"/>
    <property type="evidence" value="ECO:0007669"/>
    <property type="project" value="UniProtKB-SubCell"/>
</dbReference>
<feature type="region of interest" description="Disordered" evidence="8">
    <location>
        <begin position="536"/>
        <end position="566"/>
    </location>
</feature>
<dbReference type="AlphaFoldDB" id="A0A9W6YSE9"/>
<sequence length="566" mass="63839">MSESKWIRYRDSIRDYTLPKKFLLENYVHGKRLTHTVVALSALSIFFFGYDQGMMSGVNNSPQYVDIMNFGTWDKDGNIKVTDSTKQGGIVSIYYFGTLCGCLFGGWFSDEFGRVKSVALGALIAIIGAALQGSAKQVSWMCGARFFNGIGTGILNAVVPVYSSETAEATSRGAYICIEFTLNIFGVVVAYWLEFGLSYIGTMNSFRWRFPIFFQIIPLAVLFFFCWSFPESPRYLIKIGHYERALELLKKMRGDERGTEEYNEIVSTFDYEKDSALSTNYFRIFFDCYKGTPEAVAKAKKLHISRRVYMVIILQVLQEWIGIAGITVYQTDIFTQAGYTTRKSQWIAGINNVFYCLSTLVAVFTIDRFGRRKITFVGCVLMGIFMFLAGGLSRAQQNHLDNKAWGAASTAMIFLYTSSFGASMLMTPWVIPSEMFPLKLRAAGNAAGVVGWSIGNGWLMLLCPVMFNNIHEKTLYIFGACNFLTLIVYYLFYPETANRTLEEIDFLFASNNPLAPACEAEFKRLKEEHKLASQNVNGLNIGDEKDESTSLEEDKELTSTKIDQKV</sequence>
<organism evidence="11 12">
    <name type="scientific">Ambrosiozyma monospora</name>
    <name type="common">Yeast</name>
    <name type="synonym">Endomycopsis monosporus</name>
    <dbReference type="NCBI Taxonomy" id="43982"/>
    <lineage>
        <taxon>Eukaryota</taxon>
        <taxon>Fungi</taxon>
        <taxon>Dikarya</taxon>
        <taxon>Ascomycota</taxon>
        <taxon>Saccharomycotina</taxon>
        <taxon>Pichiomycetes</taxon>
        <taxon>Pichiales</taxon>
        <taxon>Pichiaceae</taxon>
        <taxon>Ambrosiozyma</taxon>
    </lineage>
</organism>
<comment type="caution">
    <text evidence="11">The sequence shown here is derived from an EMBL/GenBank/DDBJ whole genome shotgun (WGS) entry which is preliminary data.</text>
</comment>
<dbReference type="PANTHER" id="PTHR48022:SF78">
    <property type="entry name" value="MONOSACCHARIDE TRANSPORTER, PUTATIVE (AFU_ORTHOLOGUE AFUA_2G02110)-RELATED"/>
    <property type="match status" value="1"/>
</dbReference>
<dbReference type="GO" id="GO:0005351">
    <property type="term" value="F:carbohydrate:proton symporter activity"/>
    <property type="evidence" value="ECO:0007669"/>
    <property type="project" value="TreeGrafter"/>
</dbReference>
<feature type="transmembrane region" description="Helical" evidence="9">
    <location>
        <begin position="212"/>
        <end position="229"/>
    </location>
</feature>
<evidence type="ECO:0000313" key="12">
    <source>
        <dbReference type="Proteomes" id="UP001165063"/>
    </source>
</evidence>
<feature type="transmembrane region" description="Helical" evidence="9">
    <location>
        <begin position="404"/>
        <end position="431"/>
    </location>
</feature>
<reference evidence="11" key="1">
    <citation type="submission" date="2023-04" db="EMBL/GenBank/DDBJ databases">
        <title>Ambrosiozyma monospora NBRC 1965.</title>
        <authorList>
            <person name="Ichikawa N."/>
            <person name="Sato H."/>
            <person name="Tonouchi N."/>
        </authorList>
    </citation>
    <scope>NUCLEOTIDE SEQUENCE</scope>
    <source>
        <strain evidence="11">NBRC 1965</strain>
    </source>
</reference>
<comment type="subcellular location">
    <subcellularLocation>
        <location evidence="1">Membrane</location>
        <topology evidence="1">Multi-pass membrane protein</topology>
    </subcellularLocation>
</comment>
<keyword evidence="4 9" id="KW-0812">Transmembrane</keyword>
<dbReference type="OrthoDB" id="2544694at2759"/>
<comment type="similarity">
    <text evidence="2 7">Belongs to the major facilitator superfamily. Sugar transporter (TC 2.A.1.1) family.</text>
</comment>
<dbReference type="PROSITE" id="PS50850">
    <property type="entry name" value="MFS"/>
    <property type="match status" value="1"/>
</dbReference>
<keyword evidence="12" id="KW-1185">Reference proteome</keyword>
<name>A0A9W6YSE9_AMBMO</name>
<feature type="transmembrane region" description="Helical" evidence="9">
    <location>
        <begin position="174"/>
        <end position="192"/>
    </location>
</feature>
<feature type="transmembrane region" description="Helical" evidence="9">
    <location>
        <begin position="115"/>
        <end position="132"/>
    </location>
</feature>